<evidence type="ECO:0000313" key="3">
    <source>
        <dbReference type="Proteomes" id="UP001148838"/>
    </source>
</evidence>
<feature type="region of interest" description="Disordered" evidence="1">
    <location>
        <begin position="136"/>
        <end position="161"/>
    </location>
</feature>
<comment type="caution">
    <text evidence="2">The sequence shown here is derived from an EMBL/GenBank/DDBJ whole genome shotgun (WGS) entry which is preliminary data.</text>
</comment>
<name>A0ABQ8T937_PERAM</name>
<evidence type="ECO:0000256" key="1">
    <source>
        <dbReference type="SAM" id="MobiDB-lite"/>
    </source>
</evidence>
<evidence type="ECO:0000313" key="2">
    <source>
        <dbReference type="EMBL" id="KAJ4443039.1"/>
    </source>
</evidence>
<accession>A0ABQ8T937</accession>
<feature type="region of interest" description="Disordered" evidence="1">
    <location>
        <begin position="42"/>
        <end position="80"/>
    </location>
</feature>
<reference evidence="2 3" key="1">
    <citation type="journal article" date="2022" name="Allergy">
        <title>Genome assembly and annotation of Periplaneta americana reveal a comprehensive cockroach allergen profile.</title>
        <authorList>
            <person name="Wang L."/>
            <person name="Xiong Q."/>
            <person name="Saelim N."/>
            <person name="Wang L."/>
            <person name="Nong W."/>
            <person name="Wan A.T."/>
            <person name="Shi M."/>
            <person name="Liu X."/>
            <person name="Cao Q."/>
            <person name="Hui J.H.L."/>
            <person name="Sookrung N."/>
            <person name="Leung T.F."/>
            <person name="Tungtrongchitr A."/>
            <person name="Tsui S.K.W."/>
        </authorList>
    </citation>
    <scope>NUCLEOTIDE SEQUENCE [LARGE SCALE GENOMIC DNA]</scope>
    <source>
        <strain evidence="2">PWHHKU_190912</strain>
    </source>
</reference>
<feature type="compositionally biased region" description="Basic and acidic residues" evidence="1">
    <location>
        <begin position="136"/>
        <end position="150"/>
    </location>
</feature>
<proteinExistence type="predicted"/>
<dbReference type="Proteomes" id="UP001148838">
    <property type="component" value="Unassembled WGS sequence"/>
</dbReference>
<organism evidence="2 3">
    <name type="scientific">Periplaneta americana</name>
    <name type="common">American cockroach</name>
    <name type="synonym">Blatta americana</name>
    <dbReference type="NCBI Taxonomy" id="6978"/>
    <lineage>
        <taxon>Eukaryota</taxon>
        <taxon>Metazoa</taxon>
        <taxon>Ecdysozoa</taxon>
        <taxon>Arthropoda</taxon>
        <taxon>Hexapoda</taxon>
        <taxon>Insecta</taxon>
        <taxon>Pterygota</taxon>
        <taxon>Neoptera</taxon>
        <taxon>Polyneoptera</taxon>
        <taxon>Dictyoptera</taxon>
        <taxon>Blattodea</taxon>
        <taxon>Blattoidea</taxon>
        <taxon>Blattidae</taxon>
        <taxon>Blattinae</taxon>
        <taxon>Periplaneta</taxon>
    </lineage>
</organism>
<dbReference type="EMBL" id="JAJSOF020000013">
    <property type="protein sequence ID" value="KAJ4443039.1"/>
    <property type="molecule type" value="Genomic_DNA"/>
</dbReference>
<keyword evidence="3" id="KW-1185">Reference proteome</keyword>
<sequence>MEKDIHSVRESPSFQPYLEQPAGAWLRGERIFSRLHIVNGVLPPPRSPRRRPRPPHTSVREDSAFSISLSHEREDARTSVASRTRRLAPLNMDLLPADAVSTPRIFRMYGIGDGIFGEMGPRIRHELPDIRLAFEKTSERAQPENQHKLESNPCPNIALDQ</sequence>
<protein>
    <submittedName>
        <fullName evidence="2">Uncharacterized protein</fullName>
    </submittedName>
</protein>
<gene>
    <name evidence="2" type="ORF">ANN_04689</name>
</gene>